<dbReference type="PANTHER" id="PTHR33334:SF8">
    <property type="entry name" value="PROTEIN LNK1"/>
    <property type="match status" value="1"/>
</dbReference>
<dbReference type="OrthoDB" id="618331at2759"/>
<dbReference type="InterPro" id="IPR039928">
    <property type="entry name" value="LNK"/>
</dbReference>
<dbReference type="KEGG" id="nnu:104605132"/>
<protein>
    <submittedName>
        <fullName evidence="3">Protein LNK1-like isoform X1</fullName>
    </submittedName>
</protein>
<evidence type="ECO:0000313" key="3">
    <source>
        <dbReference type="RefSeq" id="XP_010268062.1"/>
    </source>
</evidence>
<keyword evidence="2" id="KW-1185">Reference proteome</keyword>
<feature type="compositionally biased region" description="Low complexity" evidence="1">
    <location>
        <begin position="226"/>
        <end position="237"/>
    </location>
</feature>
<proteinExistence type="predicted"/>
<dbReference type="AlphaFoldDB" id="A0A1U8AXL0"/>
<reference evidence="3" key="1">
    <citation type="submission" date="2025-08" db="UniProtKB">
        <authorList>
            <consortium name="RefSeq"/>
        </authorList>
    </citation>
    <scope>IDENTIFICATION</scope>
</reference>
<dbReference type="GO" id="GO:0006355">
    <property type="term" value="P:regulation of DNA-templated transcription"/>
    <property type="evidence" value="ECO:0007669"/>
    <property type="project" value="InterPro"/>
</dbReference>
<feature type="region of interest" description="Disordered" evidence="1">
    <location>
        <begin position="200"/>
        <end position="262"/>
    </location>
</feature>
<gene>
    <name evidence="3" type="primary">LOC104605132</name>
</gene>
<dbReference type="eggNOG" id="ENOG502QY4B">
    <property type="taxonomic scope" value="Eukaryota"/>
</dbReference>
<evidence type="ECO:0000256" key="1">
    <source>
        <dbReference type="SAM" id="MobiDB-lite"/>
    </source>
</evidence>
<organism evidence="2 3">
    <name type="scientific">Nelumbo nucifera</name>
    <name type="common">Sacred lotus</name>
    <dbReference type="NCBI Taxonomy" id="4432"/>
    <lineage>
        <taxon>Eukaryota</taxon>
        <taxon>Viridiplantae</taxon>
        <taxon>Streptophyta</taxon>
        <taxon>Embryophyta</taxon>
        <taxon>Tracheophyta</taxon>
        <taxon>Spermatophyta</taxon>
        <taxon>Magnoliopsida</taxon>
        <taxon>Proteales</taxon>
        <taxon>Nelumbonaceae</taxon>
        <taxon>Nelumbo</taxon>
    </lineage>
</organism>
<feature type="compositionally biased region" description="Polar residues" evidence="1">
    <location>
        <begin position="340"/>
        <end position="359"/>
    </location>
</feature>
<dbReference type="GeneID" id="104605132"/>
<dbReference type="OMA" id="PWPENNR"/>
<dbReference type="PANTHER" id="PTHR33334">
    <property type="entry name" value="PROTEIN LNK1"/>
    <property type="match status" value="1"/>
</dbReference>
<evidence type="ECO:0000313" key="2">
    <source>
        <dbReference type="Proteomes" id="UP000189703"/>
    </source>
</evidence>
<feature type="region of interest" description="Disordered" evidence="1">
    <location>
        <begin position="545"/>
        <end position="589"/>
    </location>
</feature>
<dbReference type="Proteomes" id="UP000189703">
    <property type="component" value="Unplaced"/>
</dbReference>
<dbReference type="STRING" id="4432.A0A1U8AXL0"/>
<feature type="compositionally biased region" description="Polar residues" evidence="1">
    <location>
        <begin position="561"/>
        <end position="570"/>
    </location>
</feature>
<feature type="compositionally biased region" description="Polar residues" evidence="1">
    <location>
        <begin position="252"/>
        <end position="262"/>
    </location>
</feature>
<dbReference type="RefSeq" id="XP_010268062.1">
    <property type="nucleotide sequence ID" value="XM_010269760.2"/>
</dbReference>
<dbReference type="FunCoup" id="A0A1U8AXL0">
    <property type="interactions" value="467"/>
</dbReference>
<name>A0A1U8AXL0_NELNU</name>
<dbReference type="GO" id="GO:0007623">
    <property type="term" value="P:circadian rhythm"/>
    <property type="evidence" value="ECO:0007669"/>
    <property type="project" value="InterPro"/>
</dbReference>
<accession>A0A1U8AXL0</accession>
<feature type="region of interest" description="Disordered" evidence="1">
    <location>
        <begin position="335"/>
        <end position="384"/>
    </location>
</feature>
<feature type="compositionally biased region" description="Polar residues" evidence="1">
    <location>
        <begin position="371"/>
        <end position="380"/>
    </location>
</feature>
<feature type="region of interest" description="Disordered" evidence="1">
    <location>
        <begin position="415"/>
        <end position="437"/>
    </location>
</feature>
<sequence>MSDWTSYELDDIVWDDCAPEIDRHKKPRLETVCTFTKNTKSKYIADDGILEKLETISPTLKQGKHSMLEKGSWSCTPDGVFSASCDTDSIKEVATLTSDNTEIPNSCFNNCNVDSIGNEFSADDAMLDSRSSGMDNSLCHFPLHDISSAGSDLEFFSNEQEDRENGDLLYYGWPDIGNFEDVVRMFRSCDSTFGQGNASNDDEMSWFSSSSRAIDGPEDPLKKSGFKSSCSESSELRSTSKHRQPDMKISPDTVSPLVTDSDNSDICRTSSQAMDAVEAVTLEDSSYTDWLDTDTENRDETLSKREGNEIIGGIEVKISSSTQAKNETGVTVAITPTTTSIKSENQNDPSLSSKVSSYASDHVQPMERSTDSSPKGPSMTSEEKMEKLLQQQVKATLNDQVHVPKYMHQIQNEVGGDSEVEGVSKEHPPDADSSTVQQSSCMSSALPNEISVDATSFRQLQYVMEQLDIRTKLCIRDSLYRLARSAEQRHNFGNSNCSCKDDADKNGVLKTEELNKCTQFMDMETETNPIDRSIAHLLFHRPSDPSTSVSNDVLSHESHARIQSSITSQPEKPVCQGKVADGAHTKRQN</sequence>